<feature type="region of interest" description="Disordered" evidence="1">
    <location>
        <begin position="155"/>
        <end position="214"/>
    </location>
</feature>
<dbReference type="PANTHER" id="PTHR31606:SF1">
    <property type="entry name" value="WW DOMAIN BINDING PROTEIN 2, ISOFORM E"/>
    <property type="match status" value="1"/>
</dbReference>
<dbReference type="EMBL" id="CAJVPV010001122">
    <property type="protein sequence ID" value="CAG8487184.1"/>
    <property type="molecule type" value="Genomic_DNA"/>
</dbReference>
<dbReference type="SUPFAM" id="SSF50729">
    <property type="entry name" value="PH domain-like"/>
    <property type="match status" value="1"/>
</dbReference>
<organism evidence="2 3">
    <name type="scientific">Acaulospora morrowiae</name>
    <dbReference type="NCBI Taxonomy" id="94023"/>
    <lineage>
        <taxon>Eukaryota</taxon>
        <taxon>Fungi</taxon>
        <taxon>Fungi incertae sedis</taxon>
        <taxon>Mucoromycota</taxon>
        <taxon>Glomeromycotina</taxon>
        <taxon>Glomeromycetes</taxon>
        <taxon>Diversisporales</taxon>
        <taxon>Acaulosporaceae</taxon>
        <taxon>Acaulospora</taxon>
    </lineage>
</organism>
<name>A0A9N8WEG7_9GLOM</name>
<feature type="compositionally biased region" description="Low complexity" evidence="1">
    <location>
        <begin position="161"/>
        <end position="197"/>
    </location>
</feature>
<gene>
    <name evidence="2" type="ORF">AMORRO_LOCUS2602</name>
</gene>
<dbReference type="GO" id="GO:0031490">
    <property type="term" value="F:chromatin DNA binding"/>
    <property type="evidence" value="ECO:0007669"/>
    <property type="project" value="TreeGrafter"/>
</dbReference>
<accession>A0A9N8WEG7</accession>
<evidence type="ECO:0000313" key="2">
    <source>
        <dbReference type="EMBL" id="CAG8487184.1"/>
    </source>
</evidence>
<dbReference type="InterPro" id="IPR044852">
    <property type="entry name" value="WBP2-like"/>
</dbReference>
<evidence type="ECO:0000313" key="3">
    <source>
        <dbReference type="Proteomes" id="UP000789342"/>
    </source>
</evidence>
<evidence type="ECO:0000256" key="1">
    <source>
        <dbReference type="SAM" id="MobiDB-lite"/>
    </source>
</evidence>
<dbReference type="AlphaFoldDB" id="A0A9N8WEG7"/>
<dbReference type="Proteomes" id="UP000789342">
    <property type="component" value="Unassembled WGS sequence"/>
</dbReference>
<proteinExistence type="predicted"/>
<dbReference type="PANTHER" id="PTHR31606">
    <property type="entry name" value="WW DOMAIN BINDING PROTEIN 2, ISOFORM E"/>
    <property type="match status" value="1"/>
</dbReference>
<dbReference type="GO" id="GO:0003713">
    <property type="term" value="F:transcription coactivator activity"/>
    <property type="evidence" value="ECO:0007669"/>
    <property type="project" value="InterPro"/>
</dbReference>
<dbReference type="CDD" id="cd13214">
    <property type="entry name" value="PH-GRAM_WBP2"/>
    <property type="match status" value="1"/>
</dbReference>
<dbReference type="OrthoDB" id="1259151at2759"/>
<sequence>MALNWAMIASDGKTPVPLPGEKYLFSQEKVVFELDLGGGYPGNPGTYKADGNIFITNQRIIFVSQPSLSYFKSLSIPILNMKEGKLQQPWFGANYYQGLVIPVPNGGLPSPGQMKITFKEGGGVDFSTCHRELILRMAENEGSAAVEHVEPLPIYTPQENSSTSSTAQTTSFDPLAATSSIPPTATTSPLRSRVSSPPVAPEELPPSYDDAINP</sequence>
<protein>
    <submittedName>
        <fullName evidence="2">2005_t:CDS:1</fullName>
    </submittedName>
</protein>
<keyword evidence="3" id="KW-1185">Reference proteome</keyword>
<comment type="caution">
    <text evidence="2">The sequence shown here is derived from an EMBL/GenBank/DDBJ whole genome shotgun (WGS) entry which is preliminary data.</text>
</comment>
<reference evidence="2" key="1">
    <citation type="submission" date="2021-06" db="EMBL/GenBank/DDBJ databases">
        <authorList>
            <person name="Kallberg Y."/>
            <person name="Tangrot J."/>
            <person name="Rosling A."/>
        </authorList>
    </citation>
    <scope>NUCLEOTIDE SEQUENCE</scope>
    <source>
        <strain evidence="2">CL551</strain>
    </source>
</reference>
<dbReference type="GO" id="GO:0005634">
    <property type="term" value="C:nucleus"/>
    <property type="evidence" value="ECO:0007669"/>
    <property type="project" value="TreeGrafter"/>
</dbReference>